<sequence length="85" mass="9507">MDKDGFRSRELDGGLGSRGGDDLWDKLWQLGIPPKRVSLPTNCHSCNTGMTERIQGLLNSEIAEMIVTRRDVEFGAEINISDVTW</sequence>
<proteinExistence type="predicted"/>
<keyword evidence="2" id="KW-1185">Reference proteome</keyword>
<evidence type="ECO:0000313" key="2">
    <source>
        <dbReference type="Proteomes" id="UP001630127"/>
    </source>
</evidence>
<reference evidence="1 2" key="1">
    <citation type="submission" date="2024-11" db="EMBL/GenBank/DDBJ databases">
        <title>A near-complete genome assembly of Cinchona calisaya.</title>
        <authorList>
            <person name="Lian D.C."/>
            <person name="Zhao X.W."/>
            <person name="Wei L."/>
        </authorList>
    </citation>
    <scope>NUCLEOTIDE SEQUENCE [LARGE SCALE GENOMIC DNA]</scope>
    <source>
        <tissue evidence="1">Nenye</tissue>
    </source>
</reference>
<dbReference type="AlphaFoldDB" id="A0ABD2YBP4"/>
<dbReference type="Proteomes" id="UP001630127">
    <property type="component" value="Unassembled WGS sequence"/>
</dbReference>
<accession>A0ABD2YBP4</accession>
<comment type="caution">
    <text evidence="1">The sequence shown here is derived from an EMBL/GenBank/DDBJ whole genome shotgun (WGS) entry which is preliminary data.</text>
</comment>
<evidence type="ECO:0000313" key="1">
    <source>
        <dbReference type="EMBL" id="KAL3504421.1"/>
    </source>
</evidence>
<organism evidence="1 2">
    <name type="scientific">Cinchona calisaya</name>
    <dbReference type="NCBI Taxonomy" id="153742"/>
    <lineage>
        <taxon>Eukaryota</taxon>
        <taxon>Viridiplantae</taxon>
        <taxon>Streptophyta</taxon>
        <taxon>Embryophyta</taxon>
        <taxon>Tracheophyta</taxon>
        <taxon>Spermatophyta</taxon>
        <taxon>Magnoliopsida</taxon>
        <taxon>eudicotyledons</taxon>
        <taxon>Gunneridae</taxon>
        <taxon>Pentapetalae</taxon>
        <taxon>asterids</taxon>
        <taxon>lamiids</taxon>
        <taxon>Gentianales</taxon>
        <taxon>Rubiaceae</taxon>
        <taxon>Cinchonoideae</taxon>
        <taxon>Cinchoneae</taxon>
        <taxon>Cinchona</taxon>
    </lineage>
</organism>
<dbReference type="EMBL" id="JBJUIK010000014">
    <property type="protein sequence ID" value="KAL3504421.1"/>
    <property type="molecule type" value="Genomic_DNA"/>
</dbReference>
<protein>
    <submittedName>
        <fullName evidence="1">Uncharacterized protein</fullName>
    </submittedName>
</protein>
<gene>
    <name evidence="1" type="ORF">ACH5RR_034262</name>
</gene>
<name>A0ABD2YBP4_9GENT</name>